<dbReference type="NCBIfam" id="NF046109">
    <property type="entry name" value="RNaseH_Halikb"/>
    <property type="match status" value="1"/>
</dbReference>
<accession>A0ABU9VGM5</accession>
<dbReference type="InterPro" id="IPR017290">
    <property type="entry name" value="RNase_H_bac"/>
</dbReference>
<keyword evidence="1" id="KW-0460">Magnesium</keyword>
<dbReference type="EC" id="3.1.26.4" evidence="1"/>
<sequence>MAKGKFYVVWKGIQPGIYTSWAECEAQVKGFPGARFKSFPSKAEAEVAFGSKPGSTTAKSTKSTGYRKKTEAPVSKDKIIWESISVDVGSRGNPGIVEYKGVDTKTGEILFSHGEIHIGTNNMGEFLAIVHGLAYLKERNDSTTPVYSDSRTAIKWVKDRKANSSLERSIKTEEMWMLIDRAEKWLATNQYKNPILKWETKHWGEIKADYGRK</sequence>
<comment type="function">
    <text evidence="1">Endonuclease that specifically degrades the RNA of RNA-DNA hybrids.</text>
</comment>
<comment type="similarity">
    <text evidence="1">Belongs to the RNase H family.</text>
</comment>
<dbReference type="InterPro" id="IPR037056">
    <property type="entry name" value="RNase_H1_N_sf"/>
</dbReference>
<protein>
    <recommendedName>
        <fullName evidence="1">Ribonuclease H</fullName>
        <ecNumber evidence="1">3.1.26.4</ecNumber>
    </recommendedName>
</protein>
<dbReference type="RefSeq" id="WP_343129836.1">
    <property type="nucleotide sequence ID" value="NZ_JBCITK010000001.1"/>
</dbReference>
<evidence type="ECO:0000256" key="1">
    <source>
        <dbReference type="PIRNR" id="PIRNR037839"/>
    </source>
</evidence>
<keyword evidence="1" id="KW-0378">Hydrolase</keyword>
<keyword evidence="1" id="KW-0540">Nuclease</keyword>
<evidence type="ECO:0000313" key="4">
    <source>
        <dbReference type="Proteomes" id="UP001418796"/>
    </source>
</evidence>
<dbReference type="SUPFAM" id="SSF53098">
    <property type="entry name" value="Ribonuclease H-like"/>
    <property type="match status" value="1"/>
</dbReference>
<keyword evidence="1" id="KW-0255">Endonuclease</keyword>
<dbReference type="InterPro" id="IPR036397">
    <property type="entry name" value="RNaseH_sf"/>
</dbReference>
<dbReference type="InterPro" id="IPR002156">
    <property type="entry name" value="RNaseH_domain"/>
</dbReference>
<dbReference type="PIRSF" id="PIRSF037839">
    <property type="entry name" value="Ribonuclease_H"/>
    <property type="match status" value="1"/>
</dbReference>
<dbReference type="InterPro" id="IPR011320">
    <property type="entry name" value="RNase_H1_N"/>
</dbReference>
<keyword evidence="4" id="KW-1185">Reference proteome</keyword>
<feature type="domain" description="RNase H type-1" evidence="2">
    <location>
        <begin position="78"/>
        <end position="213"/>
    </location>
</feature>
<dbReference type="InterPro" id="IPR012337">
    <property type="entry name" value="RNaseH-like_sf"/>
</dbReference>
<dbReference type="PROSITE" id="PS50879">
    <property type="entry name" value="RNASE_H_1"/>
    <property type="match status" value="1"/>
</dbReference>
<evidence type="ECO:0000259" key="2">
    <source>
        <dbReference type="PROSITE" id="PS50879"/>
    </source>
</evidence>
<dbReference type="Proteomes" id="UP001418796">
    <property type="component" value="Unassembled WGS sequence"/>
</dbReference>
<dbReference type="Pfam" id="PF01693">
    <property type="entry name" value="Cauli_VI"/>
    <property type="match status" value="1"/>
</dbReference>
<gene>
    <name evidence="3" type="ORF">MKY91_06280</name>
</gene>
<dbReference type="InterPro" id="IPR009027">
    <property type="entry name" value="Ribosomal_bL9/RNase_H1_N"/>
</dbReference>
<proteinExistence type="inferred from homology"/>
<dbReference type="SUPFAM" id="SSF55658">
    <property type="entry name" value="L9 N-domain-like"/>
    <property type="match status" value="1"/>
</dbReference>
<dbReference type="EMBL" id="JBCITK010000001">
    <property type="protein sequence ID" value="MEN0642767.1"/>
    <property type="molecule type" value="Genomic_DNA"/>
</dbReference>
<comment type="catalytic activity">
    <reaction evidence="1">
        <text>Endonucleolytic cleavage to 5'-phosphomonoester.</text>
        <dbReference type="EC" id="3.1.26.4"/>
    </reaction>
</comment>
<dbReference type="Gene3D" id="3.30.420.10">
    <property type="entry name" value="Ribonuclease H-like superfamily/Ribonuclease H"/>
    <property type="match status" value="1"/>
</dbReference>
<name>A0ABU9VGM5_9BACI</name>
<organism evidence="3 4">
    <name type="scientific">Alkalicoccobacillus gibsonii</name>
    <dbReference type="NCBI Taxonomy" id="79881"/>
    <lineage>
        <taxon>Bacteria</taxon>
        <taxon>Bacillati</taxon>
        <taxon>Bacillota</taxon>
        <taxon>Bacilli</taxon>
        <taxon>Bacillales</taxon>
        <taxon>Bacillaceae</taxon>
        <taxon>Alkalicoccobacillus</taxon>
    </lineage>
</organism>
<keyword evidence="1" id="KW-0479">Metal-binding</keyword>
<comment type="caution">
    <text evidence="3">The sequence shown here is derived from an EMBL/GenBank/DDBJ whole genome shotgun (WGS) entry which is preliminary data.</text>
</comment>
<keyword evidence="1" id="KW-0963">Cytoplasm</keyword>
<comment type="subcellular location">
    <subcellularLocation>
        <location evidence="1">Cytoplasm</location>
    </subcellularLocation>
</comment>
<evidence type="ECO:0000313" key="3">
    <source>
        <dbReference type="EMBL" id="MEN0642767.1"/>
    </source>
</evidence>
<reference evidence="3 4" key="1">
    <citation type="submission" date="2024-03" db="EMBL/GenBank/DDBJ databases">
        <title>Bacilli Hybrid Assemblies.</title>
        <authorList>
            <person name="Kovac J."/>
        </authorList>
    </citation>
    <scope>NUCLEOTIDE SEQUENCE [LARGE SCALE GENOMIC DNA]</scope>
    <source>
        <strain evidence="3 4">FSL R7-0666</strain>
    </source>
</reference>
<dbReference type="Gene3D" id="3.40.970.10">
    <property type="entry name" value="Ribonuclease H1, N-terminal domain"/>
    <property type="match status" value="1"/>
</dbReference>